<proteinExistence type="predicted"/>
<dbReference type="EMBL" id="JADGMQ010000001">
    <property type="protein sequence ID" value="MBI1619265.1"/>
    <property type="molecule type" value="Genomic_DNA"/>
</dbReference>
<reference evidence="1 2" key="1">
    <citation type="submission" date="2020-10" db="EMBL/GenBank/DDBJ databases">
        <title>Aquamicrobium zhengzhouensis sp. nov., a exopolysaccharide producing bacterium isolated from farmland soil.</title>
        <authorList>
            <person name="Wang X."/>
        </authorList>
    </citation>
    <scope>NUCLEOTIDE SEQUENCE [LARGE SCALE GENOMIC DNA]</scope>
    <source>
        <strain evidence="2">cd-1</strain>
    </source>
</reference>
<keyword evidence="2" id="KW-1185">Reference proteome</keyword>
<dbReference type="Proteomes" id="UP000601789">
    <property type="component" value="Unassembled WGS sequence"/>
</dbReference>
<sequence>MVVRKFLHWLNSAPVAERAAAATALARAFVERELPFEDRCAAEAAMTLLLDDPSPKVRAALSETLSMSRNAPHHIVAALASDQPEIAQFVLVRSPQLSDMDLVDLVATSGGRLQALIASRPIVSASIAAAIAEVGEVDACIALLKNDGAHIAAVSFRRIAERHGTHAGLREVLLADPRLPGDCRHMLLLRVSEALQSSPFVIALMGKARAGQVAREACTRGALLLAEHTDPQERTALIEHLRLRGELTPGFLVRAVAHGKIDFVGSVMIQLTGASERQVRALLASGRDVAVISLFRRCGLTDDYAGVILHALKVWREVANEECVAGPQEVSWMMLKHLNAAPGQAGPTEADRELASLIKRIHLEVLRDNARTHAMAIAAA</sequence>
<dbReference type="InterPro" id="IPR019285">
    <property type="entry name" value="DUF2336"/>
</dbReference>
<organism evidence="1 2">
    <name type="scientific">Aquamicrobium zhengzhouense</name>
    <dbReference type="NCBI Taxonomy" id="2781738"/>
    <lineage>
        <taxon>Bacteria</taxon>
        <taxon>Pseudomonadati</taxon>
        <taxon>Pseudomonadota</taxon>
        <taxon>Alphaproteobacteria</taxon>
        <taxon>Hyphomicrobiales</taxon>
        <taxon>Phyllobacteriaceae</taxon>
        <taxon>Aquamicrobium</taxon>
    </lineage>
</organism>
<dbReference type="Pfam" id="PF10098">
    <property type="entry name" value="DUF2336"/>
    <property type="match status" value="1"/>
</dbReference>
<evidence type="ECO:0000313" key="1">
    <source>
        <dbReference type="EMBL" id="MBI1619265.1"/>
    </source>
</evidence>
<evidence type="ECO:0000313" key="2">
    <source>
        <dbReference type="Proteomes" id="UP000601789"/>
    </source>
</evidence>
<name>A0ABS0S7I7_9HYPH</name>
<protein>
    <submittedName>
        <fullName evidence="1">DUF2336 domain-containing protein</fullName>
    </submittedName>
</protein>
<dbReference type="InterPro" id="IPR014598">
    <property type="entry name" value="UCP035865"/>
</dbReference>
<accession>A0ABS0S7I7</accession>
<comment type="caution">
    <text evidence="1">The sequence shown here is derived from an EMBL/GenBank/DDBJ whole genome shotgun (WGS) entry which is preliminary data.</text>
</comment>
<dbReference type="PIRSF" id="PIRSF035865">
    <property type="entry name" value="UCP035865"/>
    <property type="match status" value="1"/>
</dbReference>
<gene>
    <name evidence="1" type="ORF">IOD40_01125</name>
</gene>
<dbReference type="RefSeq" id="WP_198473425.1">
    <property type="nucleotide sequence ID" value="NZ_JADGMQ010000001.1"/>
</dbReference>